<dbReference type="Gene3D" id="2.60.120.1350">
    <property type="entry name" value="Protein of unknown function DUF4465"/>
    <property type="match status" value="1"/>
</dbReference>
<feature type="signal peptide" evidence="1">
    <location>
        <begin position="1"/>
        <end position="20"/>
    </location>
</feature>
<dbReference type="RefSeq" id="WP_057952796.1">
    <property type="nucleotide sequence ID" value="NZ_CP013118.1"/>
</dbReference>
<dbReference type="Pfam" id="PF18962">
    <property type="entry name" value="Por_Secre_tail"/>
    <property type="match status" value="1"/>
</dbReference>
<dbReference type="KEGG" id="blq:L21SP5_01686"/>
<reference evidence="3 4" key="1">
    <citation type="submission" date="2015-11" db="EMBL/GenBank/DDBJ databases">
        <title>Description and complete genome sequence of a novel strain predominating in hypersaline microbial mats and representing a new family of the Bacteriodetes phylum.</title>
        <authorList>
            <person name="Spring S."/>
            <person name="Bunk B."/>
            <person name="Sproer C."/>
            <person name="Klenk H.-P."/>
        </authorList>
    </citation>
    <scope>NUCLEOTIDE SEQUENCE [LARGE SCALE GENOMIC DNA]</scope>
    <source>
        <strain evidence="3 4">L21-Spi-D4</strain>
    </source>
</reference>
<dbReference type="SUPFAM" id="SSF63825">
    <property type="entry name" value="YWTD domain"/>
    <property type="match status" value="1"/>
</dbReference>
<sequence precursor="true">MKKLYFLFLVAMIYAAGIKAQDSYVSAGENYVAQDILVNYDLFSTFDIRDGLLYGNEGDTIRVLDLATGNELATYAKPDTYDAFPSFITVNENGTEIWVGYTVTGNTDDRIYRIPTSTGTWHHEATLTGNFDLEIFNGYLIADGAVYGESNKIYLLDTTGSDDHRLLVETGGNSAGFAIDASGNLYYGTSFTDNNQLVRFSGDALLTVMEDTTASPLPFEEGAVLTNIPAGAYDTDVDQAGNVVFSFNDYSSDKVIAIYNSFSNTYDTLATTGGDYDWFTMVKTIGDVKEPGEHNGAFALSYARPVVKVNGDNYGPVVAEPFETLQTVASIESIFVDLNNHFTDPDDVDNFSYTVSSSNSEVAGVSVQDQILQIEIVAPGQTTIYITATNAGRSVSAEMILGAYPEINGDYTVSDFEGMGVGADDYWNGSDASGGFTSGLLAFPNNYNPDYGSWNGWAYSTVTDDSTAGYGNQYSAITGSGFDSVSSDGATYGVSYASGMPVISIDDENAHRVKGFYVTNNTYAALSMKYGDAFTKKFGGVTGSDPDWFKLQVWGFYNEMPTDTISFYLADYRFEDNSKDYIVETWQWIDLESLGFVDSLQMALSSSDEGQWGMNTPAYYCADNFYVGQAEVGIERETTLKSEFALYPNPAKERVTVSSQSTETFSCILYDYTGKALQQIKNALHSRQIDLSAYPDGMYILKIQNGQQITTKRIVKQ</sequence>
<name>A0A0S2HZ88_9BACT</name>
<proteinExistence type="predicted"/>
<evidence type="ECO:0000259" key="2">
    <source>
        <dbReference type="Pfam" id="PF18962"/>
    </source>
</evidence>
<dbReference type="InterPro" id="IPR026444">
    <property type="entry name" value="Secre_tail"/>
</dbReference>
<dbReference type="AlphaFoldDB" id="A0A0S2HZ88"/>
<gene>
    <name evidence="3" type="ORF">L21SP5_01686</name>
</gene>
<dbReference type="Pfam" id="PF14717">
    <property type="entry name" value="DUF4465"/>
    <property type="match status" value="1"/>
</dbReference>
<accession>A0A0S2HZ88</accession>
<dbReference type="NCBIfam" id="TIGR04183">
    <property type="entry name" value="Por_Secre_tail"/>
    <property type="match status" value="1"/>
</dbReference>
<evidence type="ECO:0000256" key="1">
    <source>
        <dbReference type="SAM" id="SignalP"/>
    </source>
</evidence>
<dbReference type="Proteomes" id="UP000064893">
    <property type="component" value="Chromosome"/>
</dbReference>
<dbReference type="EMBL" id="CP013118">
    <property type="protein sequence ID" value="ALO15329.1"/>
    <property type="molecule type" value="Genomic_DNA"/>
</dbReference>
<feature type="chain" id="PRO_5006599295" description="Secretion system C-terminal sorting domain-containing protein" evidence="1">
    <location>
        <begin position="21"/>
        <end position="717"/>
    </location>
</feature>
<dbReference type="OrthoDB" id="975232at2"/>
<dbReference type="Gene3D" id="2.60.40.1080">
    <property type="match status" value="1"/>
</dbReference>
<evidence type="ECO:0000313" key="3">
    <source>
        <dbReference type="EMBL" id="ALO15329.1"/>
    </source>
</evidence>
<dbReference type="InterPro" id="IPR027828">
    <property type="entry name" value="DUF4465"/>
</dbReference>
<dbReference type="STRING" id="1307839.L21SP5_01686"/>
<organism evidence="3 4">
    <name type="scientific">Salinivirga cyanobacteriivorans</name>
    <dbReference type="NCBI Taxonomy" id="1307839"/>
    <lineage>
        <taxon>Bacteria</taxon>
        <taxon>Pseudomonadati</taxon>
        <taxon>Bacteroidota</taxon>
        <taxon>Bacteroidia</taxon>
        <taxon>Bacteroidales</taxon>
        <taxon>Salinivirgaceae</taxon>
        <taxon>Salinivirga</taxon>
    </lineage>
</organism>
<evidence type="ECO:0000313" key="4">
    <source>
        <dbReference type="Proteomes" id="UP000064893"/>
    </source>
</evidence>
<keyword evidence="1" id="KW-0732">Signal</keyword>
<keyword evidence="4" id="KW-1185">Reference proteome</keyword>
<feature type="domain" description="Secretion system C-terminal sorting" evidence="2">
    <location>
        <begin position="646"/>
        <end position="715"/>
    </location>
</feature>
<protein>
    <recommendedName>
        <fullName evidence="2">Secretion system C-terminal sorting domain-containing protein</fullName>
    </recommendedName>
</protein>